<gene>
    <name evidence="2" type="ORF">AM592_17290</name>
</gene>
<evidence type="ECO:0000259" key="1">
    <source>
        <dbReference type="Pfam" id="PF13468"/>
    </source>
</evidence>
<evidence type="ECO:0000313" key="3">
    <source>
        <dbReference type="Proteomes" id="UP000067625"/>
    </source>
</evidence>
<dbReference type="InterPro" id="IPR025870">
    <property type="entry name" value="Glyoxalase-like_dom"/>
</dbReference>
<sequence length="278" mass="31395">MNISFDHIIHYVEHPKKTSEFLAKLGIHSVEGGKHETRGTNNYLSHFGLSYIELLGIFDRQLFRENEAAQVTFSPFSTIEKDGFKEGFARIALRTNNLHQLAESLQNQGLSTNGPVPLSRRRPDGTLIEWELLYAHDEGSDLPLPFFIDWGSSDEDRYKELSEQGIVQSTQEKKLPFTKVVFSVRDLTKSVENWKRWFSLESGPVFIDDTLQAKCQTLYLPGTNLVFAAENGDGIVSSVLDERGERPFLVSLTNENSGYNQSISGGVYQLPSSFNLLK</sequence>
<protein>
    <recommendedName>
        <fullName evidence="1">Glyoxalase-like domain-containing protein</fullName>
    </recommendedName>
</protein>
<dbReference type="Proteomes" id="UP000067625">
    <property type="component" value="Chromosome"/>
</dbReference>
<dbReference type="AlphaFoldDB" id="A0A0M4FLV1"/>
<dbReference type="PANTHER" id="PTHR40265:SF1">
    <property type="entry name" value="GLYOXALASE-LIKE DOMAIN-CONTAINING PROTEIN"/>
    <property type="match status" value="1"/>
</dbReference>
<reference evidence="3" key="1">
    <citation type="submission" date="2015-08" db="EMBL/GenBank/DDBJ databases">
        <title>Genome sequencing project for genomic taxonomy and phylogenomics of Bacillus-like bacteria.</title>
        <authorList>
            <person name="Liu B."/>
            <person name="Wang J."/>
            <person name="Zhu Y."/>
            <person name="Liu G."/>
            <person name="Chen Q."/>
            <person name="Chen Z."/>
            <person name="Lan J."/>
            <person name="Che J."/>
            <person name="Ge C."/>
            <person name="Shi H."/>
            <person name="Pan Z."/>
            <person name="Liu X."/>
        </authorList>
    </citation>
    <scope>NUCLEOTIDE SEQUENCE [LARGE SCALE GENOMIC DNA]</scope>
    <source>
        <strain evidence="3">FJAT-4402</strain>
    </source>
</reference>
<dbReference type="STRING" id="1441095.AM592_17290"/>
<keyword evidence="3" id="KW-1185">Reference proteome</keyword>
<evidence type="ECO:0000313" key="2">
    <source>
        <dbReference type="EMBL" id="ALC83129.1"/>
    </source>
</evidence>
<feature type="domain" description="Glyoxalase-like" evidence="1">
    <location>
        <begin position="5"/>
        <end position="198"/>
    </location>
</feature>
<dbReference type="SUPFAM" id="SSF54593">
    <property type="entry name" value="Glyoxalase/Bleomycin resistance protein/Dihydroxybiphenyl dioxygenase"/>
    <property type="match status" value="1"/>
</dbReference>
<dbReference type="Gene3D" id="3.10.180.10">
    <property type="entry name" value="2,3-Dihydroxybiphenyl 1,2-Dioxygenase, domain 1"/>
    <property type="match status" value="1"/>
</dbReference>
<dbReference type="Pfam" id="PF13468">
    <property type="entry name" value="Glyoxalase_3"/>
    <property type="match status" value="1"/>
</dbReference>
<reference evidence="2 3" key="2">
    <citation type="journal article" date="2016" name="Int. J. Syst. Evol. Microbiol.">
        <title>Bacillus gobiensis sp. nov., isolated from a soil sample.</title>
        <authorList>
            <person name="Liu B."/>
            <person name="Liu G.H."/>
            <person name="Cetin S."/>
            <person name="Schumann P."/>
            <person name="Pan Z.Z."/>
            <person name="Chen Q.Q."/>
        </authorList>
    </citation>
    <scope>NUCLEOTIDE SEQUENCE [LARGE SCALE GENOMIC DNA]</scope>
    <source>
        <strain evidence="2 3">FJAT-4402</strain>
    </source>
</reference>
<dbReference type="RefSeq" id="WP_082364155.1">
    <property type="nucleotide sequence ID" value="NZ_CP012600.1"/>
</dbReference>
<organism evidence="2 3">
    <name type="scientific">Bacillus gobiensis</name>
    <dbReference type="NCBI Taxonomy" id="1441095"/>
    <lineage>
        <taxon>Bacteria</taxon>
        <taxon>Bacillati</taxon>
        <taxon>Bacillota</taxon>
        <taxon>Bacilli</taxon>
        <taxon>Bacillales</taxon>
        <taxon>Bacillaceae</taxon>
        <taxon>Bacillus</taxon>
    </lineage>
</organism>
<dbReference type="PATRIC" id="fig|1441095.3.peg.3839"/>
<dbReference type="InterPro" id="IPR029068">
    <property type="entry name" value="Glyas_Bleomycin-R_OHBP_Dase"/>
</dbReference>
<dbReference type="OrthoDB" id="9111355at2"/>
<accession>A0A0M4FLV1</accession>
<proteinExistence type="predicted"/>
<dbReference type="PANTHER" id="PTHR40265">
    <property type="entry name" value="BLL2707 PROTEIN"/>
    <property type="match status" value="1"/>
</dbReference>
<dbReference type="EMBL" id="CP012600">
    <property type="protein sequence ID" value="ALC83129.1"/>
    <property type="molecule type" value="Genomic_DNA"/>
</dbReference>
<name>A0A0M4FLV1_9BACI</name>